<feature type="transmembrane region" description="Helical" evidence="2">
    <location>
        <begin position="126"/>
        <end position="152"/>
    </location>
</feature>
<feature type="transmembrane region" description="Helical" evidence="2">
    <location>
        <begin position="256"/>
        <end position="275"/>
    </location>
</feature>
<evidence type="ECO:0000313" key="3">
    <source>
        <dbReference type="EMBL" id="MFF4776653.1"/>
    </source>
</evidence>
<feature type="transmembrane region" description="Helical" evidence="2">
    <location>
        <begin position="172"/>
        <end position="193"/>
    </location>
</feature>
<keyword evidence="2" id="KW-0472">Membrane</keyword>
<evidence type="ECO:0008006" key="5">
    <source>
        <dbReference type="Google" id="ProtNLM"/>
    </source>
</evidence>
<accession>A0ABW6VCB1</accession>
<dbReference type="EMBL" id="JBIAXI010000018">
    <property type="protein sequence ID" value="MFF4776653.1"/>
    <property type="molecule type" value="Genomic_DNA"/>
</dbReference>
<protein>
    <recommendedName>
        <fullName evidence="5">ABC transporter permease</fullName>
    </recommendedName>
</protein>
<feature type="transmembrane region" description="Helical" evidence="2">
    <location>
        <begin position="86"/>
        <end position="105"/>
    </location>
</feature>
<evidence type="ECO:0000313" key="4">
    <source>
        <dbReference type="Proteomes" id="UP001602119"/>
    </source>
</evidence>
<keyword evidence="4" id="KW-1185">Reference proteome</keyword>
<evidence type="ECO:0000256" key="2">
    <source>
        <dbReference type="SAM" id="Phobius"/>
    </source>
</evidence>
<feature type="region of interest" description="Disordered" evidence="1">
    <location>
        <begin position="1"/>
        <end position="21"/>
    </location>
</feature>
<dbReference type="RefSeq" id="WP_387345033.1">
    <property type="nucleotide sequence ID" value="NZ_JBIAXI010000018.1"/>
</dbReference>
<feature type="transmembrane region" description="Helical" evidence="2">
    <location>
        <begin position="43"/>
        <end position="66"/>
    </location>
</feature>
<reference evidence="3 4" key="1">
    <citation type="submission" date="2024-10" db="EMBL/GenBank/DDBJ databases">
        <title>The Natural Products Discovery Center: Release of the First 8490 Sequenced Strains for Exploring Actinobacteria Biosynthetic Diversity.</title>
        <authorList>
            <person name="Kalkreuter E."/>
            <person name="Kautsar S.A."/>
            <person name="Yang D."/>
            <person name="Bader C.D."/>
            <person name="Teijaro C.N."/>
            <person name="Fluegel L."/>
            <person name="Davis C.M."/>
            <person name="Simpson J.R."/>
            <person name="Lauterbach L."/>
            <person name="Steele A.D."/>
            <person name="Gui C."/>
            <person name="Meng S."/>
            <person name="Li G."/>
            <person name="Viehrig K."/>
            <person name="Ye F."/>
            <person name="Su P."/>
            <person name="Kiefer A.F."/>
            <person name="Nichols A."/>
            <person name="Cepeda A.J."/>
            <person name="Yan W."/>
            <person name="Fan B."/>
            <person name="Jiang Y."/>
            <person name="Adhikari A."/>
            <person name="Zheng C.-J."/>
            <person name="Schuster L."/>
            <person name="Cowan T.M."/>
            <person name="Smanski M.J."/>
            <person name="Chevrette M.G."/>
            <person name="De Carvalho L.P.S."/>
            <person name="Shen B."/>
        </authorList>
    </citation>
    <scope>NUCLEOTIDE SEQUENCE [LARGE SCALE GENOMIC DNA]</scope>
    <source>
        <strain evidence="3 4">NPDC001281</strain>
    </source>
</reference>
<evidence type="ECO:0000256" key="1">
    <source>
        <dbReference type="SAM" id="MobiDB-lite"/>
    </source>
</evidence>
<dbReference type="Proteomes" id="UP001602119">
    <property type="component" value="Unassembled WGS sequence"/>
</dbReference>
<gene>
    <name evidence="3" type="ORF">ACFY05_27715</name>
</gene>
<keyword evidence="2" id="KW-0812">Transmembrane</keyword>
<name>A0ABW6VCB1_MICFU</name>
<proteinExistence type="predicted"/>
<feature type="transmembrane region" description="Helical" evidence="2">
    <location>
        <begin position="200"/>
        <end position="218"/>
    </location>
</feature>
<sequence>MPTGTTDTPMPAAQAQRPPVTPLSRGRAVLASEWIKLRSLRSLWTTALAGFGFSVGLSFLVCSSFQSRWHTLGAQAQAHFHPIDISLGFLQITSLFFGALGALVVTTEYGTGEIRGTFVATPQRPLVLAAKALLLGLLGFGLALVTVSAAFLLGQSRLSGAVPHASLADPRAAGAVLGGALYLTLTALLGLFLGVLVRSTAIAISALFGVFTVLPVLVNNLPKGLVWRHTVPYLPSNLGFSLWHSHIEFLVRPMPAGSTLALYVIVTAGAGLALLRTRDG</sequence>
<organism evidence="3 4">
    <name type="scientific">Microtetraspora fusca</name>
    <dbReference type="NCBI Taxonomy" id="1997"/>
    <lineage>
        <taxon>Bacteria</taxon>
        <taxon>Bacillati</taxon>
        <taxon>Actinomycetota</taxon>
        <taxon>Actinomycetes</taxon>
        <taxon>Streptosporangiales</taxon>
        <taxon>Streptosporangiaceae</taxon>
        <taxon>Microtetraspora</taxon>
    </lineage>
</organism>
<comment type="caution">
    <text evidence="3">The sequence shown here is derived from an EMBL/GenBank/DDBJ whole genome shotgun (WGS) entry which is preliminary data.</text>
</comment>
<keyword evidence="2" id="KW-1133">Transmembrane helix</keyword>